<accession>A0A3S4YXW7</accession>
<dbReference type="AlphaFoldDB" id="A0A3S4YXW7"/>
<dbReference type="EMBL" id="LR134476">
    <property type="protein sequence ID" value="VEI13254.1"/>
    <property type="molecule type" value="Genomic_DNA"/>
</dbReference>
<gene>
    <name evidence="3" type="ORF">NCTC13354_00965</name>
</gene>
<sequence length="144" mass="15491">MSIDELVAACAAIGVHVVFLPVGVAGGYVHDIRLIVVDSGLPAVEQRAVLAHEYVHALHGHDGVQDETVESSVDREAAQLLISPVEYAAAERLFGVNVVAIADELGVPMWVVAAYREWLAERGVCGLVHTHEFSPPLDWCCLVD</sequence>
<protein>
    <submittedName>
        <fullName evidence="3">Domain of uncharacterized function (DUF955)</fullName>
    </submittedName>
</protein>
<organism evidence="3 4">
    <name type="scientific">Trueperella bialowiezensis</name>
    <dbReference type="NCBI Taxonomy" id="312285"/>
    <lineage>
        <taxon>Bacteria</taxon>
        <taxon>Bacillati</taxon>
        <taxon>Actinomycetota</taxon>
        <taxon>Actinomycetes</taxon>
        <taxon>Actinomycetales</taxon>
        <taxon>Actinomycetaceae</taxon>
        <taxon>Trueperella</taxon>
    </lineage>
</organism>
<evidence type="ECO:0000256" key="1">
    <source>
        <dbReference type="SAM" id="Phobius"/>
    </source>
</evidence>
<dbReference type="Pfam" id="PF06114">
    <property type="entry name" value="Peptidase_M78"/>
    <property type="match status" value="1"/>
</dbReference>
<feature type="transmembrane region" description="Helical" evidence="1">
    <location>
        <begin position="6"/>
        <end position="29"/>
    </location>
</feature>
<evidence type="ECO:0000313" key="3">
    <source>
        <dbReference type="EMBL" id="VEI13254.1"/>
    </source>
</evidence>
<keyword evidence="1" id="KW-0812">Transmembrane</keyword>
<dbReference type="RefSeq" id="WP_126416392.1">
    <property type="nucleotide sequence ID" value="NZ_LR134476.1"/>
</dbReference>
<feature type="domain" description="IrrE N-terminal-like" evidence="2">
    <location>
        <begin position="10"/>
        <end position="112"/>
    </location>
</feature>
<dbReference type="Proteomes" id="UP000269542">
    <property type="component" value="Chromosome"/>
</dbReference>
<keyword evidence="1" id="KW-0472">Membrane</keyword>
<name>A0A3S4YXW7_9ACTO</name>
<dbReference type="OrthoDB" id="3267984at2"/>
<evidence type="ECO:0000313" key="4">
    <source>
        <dbReference type="Proteomes" id="UP000269542"/>
    </source>
</evidence>
<proteinExistence type="predicted"/>
<reference evidence="3 4" key="1">
    <citation type="submission" date="2018-12" db="EMBL/GenBank/DDBJ databases">
        <authorList>
            <consortium name="Pathogen Informatics"/>
        </authorList>
    </citation>
    <scope>NUCLEOTIDE SEQUENCE [LARGE SCALE GENOMIC DNA]</scope>
    <source>
        <strain evidence="3 4">NCTC13354</strain>
    </source>
</reference>
<dbReference type="Gene3D" id="1.10.10.2910">
    <property type="match status" value="1"/>
</dbReference>
<dbReference type="KEGG" id="tbw:NCTC13354_00965"/>
<keyword evidence="1" id="KW-1133">Transmembrane helix</keyword>
<evidence type="ECO:0000259" key="2">
    <source>
        <dbReference type="Pfam" id="PF06114"/>
    </source>
</evidence>
<keyword evidence="4" id="KW-1185">Reference proteome</keyword>
<dbReference type="InterPro" id="IPR010359">
    <property type="entry name" value="IrrE_HExxH"/>
</dbReference>